<reference evidence="4" key="1">
    <citation type="submission" date="2017-02" db="UniProtKB">
        <authorList>
            <consortium name="WormBaseParasite"/>
        </authorList>
    </citation>
    <scope>IDENTIFICATION</scope>
</reference>
<name>A0A0N4UAX3_DRAME</name>
<dbReference type="EMBL" id="UYYG01001166">
    <property type="protein sequence ID" value="VDN58237.1"/>
    <property type="molecule type" value="Genomic_DNA"/>
</dbReference>
<dbReference type="Proteomes" id="UP000038040">
    <property type="component" value="Unplaced"/>
</dbReference>
<dbReference type="Proteomes" id="UP000274756">
    <property type="component" value="Unassembled WGS sequence"/>
</dbReference>
<dbReference type="AlphaFoldDB" id="A0A0N4UAX3"/>
<proteinExistence type="predicted"/>
<accession>A0A0N4UAX3</accession>
<keyword evidence="3" id="KW-1185">Reference proteome</keyword>
<gene>
    <name evidence="1" type="ORF">DME_LOCUS8210</name>
</gene>
<reference evidence="1 3" key="2">
    <citation type="submission" date="2018-11" db="EMBL/GenBank/DDBJ databases">
        <authorList>
            <consortium name="Pathogen Informatics"/>
        </authorList>
    </citation>
    <scope>NUCLEOTIDE SEQUENCE [LARGE SCALE GENOMIC DNA]</scope>
</reference>
<dbReference type="WBParaSite" id="DME_0000432701-mRNA-1">
    <property type="protein sequence ID" value="DME_0000432701-mRNA-1"/>
    <property type="gene ID" value="DME_0000432701"/>
</dbReference>
<organism evidence="2 4">
    <name type="scientific">Dracunculus medinensis</name>
    <name type="common">Guinea worm</name>
    <dbReference type="NCBI Taxonomy" id="318479"/>
    <lineage>
        <taxon>Eukaryota</taxon>
        <taxon>Metazoa</taxon>
        <taxon>Ecdysozoa</taxon>
        <taxon>Nematoda</taxon>
        <taxon>Chromadorea</taxon>
        <taxon>Rhabditida</taxon>
        <taxon>Spirurina</taxon>
        <taxon>Dracunculoidea</taxon>
        <taxon>Dracunculidae</taxon>
        <taxon>Dracunculus</taxon>
    </lineage>
</organism>
<evidence type="ECO:0000313" key="1">
    <source>
        <dbReference type="EMBL" id="VDN58237.1"/>
    </source>
</evidence>
<dbReference type="STRING" id="318479.A0A0N4UAX3"/>
<protein>
    <submittedName>
        <fullName evidence="4">E2F-associated phosphoprotein</fullName>
    </submittedName>
</protein>
<evidence type="ECO:0000313" key="3">
    <source>
        <dbReference type="Proteomes" id="UP000274756"/>
    </source>
</evidence>
<evidence type="ECO:0000313" key="2">
    <source>
        <dbReference type="Proteomes" id="UP000038040"/>
    </source>
</evidence>
<dbReference type="InterPro" id="IPR019370">
    <property type="entry name" value="E2F-assoc_phosphoprotein"/>
</dbReference>
<evidence type="ECO:0000313" key="4">
    <source>
        <dbReference type="WBParaSite" id="DME_0000432701-mRNA-1"/>
    </source>
</evidence>
<dbReference type="OrthoDB" id="122464at2759"/>
<dbReference type="GO" id="GO:0005634">
    <property type="term" value="C:nucleus"/>
    <property type="evidence" value="ECO:0007669"/>
    <property type="project" value="TreeGrafter"/>
</dbReference>
<dbReference type="PANTHER" id="PTHR15967">
    <property type="entry name" value="E2F-ASSOCIATED PHOSPHOPROTEIN"/>
    <property type="match status" value="1"/>
</dbReference>
<dbReference type="Pfam" id="PF10238">
    <property type="entry name" value="Eapp_C"/>
    <property type="match status" value="1"/>
</dbReference>
<dbReference type="PANTHER" id="PTHR15967:SF0">
    <property type="entry name" value="E2F-ASSOCIATED PHOSPHOPROTEIN"/>
    <property type="match status" value="1"/>
</dbReference>
<sequence>MERLEPFEKLECDYYLDDKGGWYSDCENNSSDSSDDDFRERVARLAGIRFDCRKKRGNKKVENKDEFESDMDSELDQQFVDHTSKNVFSSSLDKISTGSLDSQTSDLKGIDMNRYEIKVSINDCPEIIGSLEVRERLNESKQQSSFDDQDNILRKAVDKIRKGCRTPEFDFYDPNEDDDNEKWIYEQRKRMKVITSRYSLDRLGCGDNSDNTNGPSNKLPDSDAVLSCPACMCLLTRDCQRHELFPNQYRAMFVENCKVISDQMLFLPTSDKIKKGKRNSTDPMPNTFVANINTIPKEDLFRPVQCSVCNTNVGVFDFDEVFHFFNVLSGYA</sequence>